<feature type="region of interest" description="Disordered" evidence="1">
    <location>
        <begin position="495"/>
        <end position="551"/>
    </location>
</feature>
<feature type="compositionally biased region" description="Polar residues" evidence="1">
    <location>
        <begin position="243"/>
        <end position="261"/>
    </location>
</feature>
<protein>
    <submittedName>
        <fullName evidence="2">Uncharacterized protein</fullName>
    </submittedName>
</protein>
<feature type="region of interest" description="Disordered" evidence="1">
    <location>
        <begin position="298"/>
        <end position="325"/>
    </location>
</feature>
<feature type="region of interest" description="Disordered" evidence="1">
    <location>
        <begin position="217"/>
        <end position="261"/>
    </location>
</feature>
<gene>
    <name evidence="2" type="ORF">CRENBAI_016266</name>
</gene>
<feature type="region of interest" description="Disordered" evidence="1">
    <location>
        <begin position="81"/>
        <end position="119"/>
    </location>
</feature>
<evidence type="ECO:0000313" key="3">
    <source>
        <dbReference type="Proteomes" id="UP001311232"/>
    </source>
</evidence>
<name>A0AAV9RT86_9TELE</name>
<keyword evidence="3" id="KW-1185">Reference proteome</keyword>
<dbReference type="AlphaFoldDB" id="A0AAV9RT86"/>
<proteinExistence type="predicted"/>
<sequence>MFPPKLDLADGRQERSSDHWLQQQMKEAMSHLPSDLEVVPSPLLWRRWELAPAGPGSGQADLFTFLSREAEKTLRGCQCRTRLMTDPVKPSSSSRRKKRRRGAPSCVSAGEEESPTAAAATPGVVTPLLAGGRVAASIPASSSATAQSPRLAAAPPMSLAPAWCSEATPDELEQRLRFYARQLKTFRRTCLLYSSPELRERIRQMEEDYETAVRQFYCRPPSPIPSHQSAAAEQSKPGLQNGAAAQSTSGFQGAGTEQPTSGLQSAAAAQFMSGLQSTAAAAQSNSCLQSAGIVLPKSASTSSTCRRGRRKRDASAQVIGGPGDASAQVIGGPGDASAQVIRGPGDVSAQVIRGPGDVSAQVIGGPGDASAQVIRGPGDASAQIIGGLCDASASAHANEALGDASAPAPPLGVSATPQLLLKPLGVSATPQLLLTPLGVSPMPQLLLTPVRITATPQPLASNLSSDEGFEEEAPPDPVSKGFKVQLVLVLASEGPPDAASVSEGPVGSASASEGSPGSASASEGSPGSASASEGSPGHVLEEPVGGLPPRPGPEHLLGFLWGVFMELKPDSWAPPGSKPGSKPPEFREGFKDEPRPIQVPESREGFEDGPPLLPVPEGSVGGLPMTIAPGPSDCVPGQIDCVPGLTDNAPKLTYCSPELTYCAPGQIDFVAGLTDILPKALDLSPYYEAPDSRPDSKLRGSSTLCGRPPDRGSSTLRGRPPDRGFSTLLGLHVFAASLFAADRPGLCVAGPAARLNYVPAWDDLQNFVPAQDGLLVVRLKFVPARDGLLSHFSQSPGPSFRGNLWNHLKTEDKTCPHNLRDLENFCMEIKGFGMICFTGGPSVSTTTRSQTGSLFFLHEAPVINNETTQQSLTLP</sequence>
<organism evidence="2 3">
    <name type="scientific">Crenichthys baileyi</name>
    <name type="common">White River springfish</name>
    <dbReference type="NCBI Taxonomy" id="28760"/>
    <lineage>
        <taxon>Eukaryota</taxon>
        <taxon>Metazoa</taxon>
        <taxon>Chordata</taxon>
        <taxon>Craniata</taxon>
        <taxon>Vertebrata</taxon>
        <taxon>Euteleostomi</taxon>
        <taxon>Actinopterygii</taxon>
        <taxon>Neopterygii</taxon>
        <taxon>Teleostei</taxon>
        <taxon>Neoteleostei</taxon>
        <taxon>Acanthomorphata</taxon>
        <taxon>Ovalentaria</taxon>
        <taxon>Atherinomorphae</taxon>
        <taxon>Cyprinodontiformes</taxon>
        <taxon>Goodeidae</taxon>
        <taxon>Crenichthys</taxon>
    </lineage>
</organism>
<feature type="region of interest" description="Disordered" evidence="1">
    <location>
        <begin position="1"/>
        <end position="20"/>
    </location>
</feature>
<feature type="region of interest" description="Disordered" evidence="1">
    <location>
        <begin position="572"/>
        <end position="596"/>
    </location>
</feature>
<dbReference type="EMBL" id="JAHHUM010001445">
    <property type="protein sequence ID" value="KAK5612278.1"/>
    <property type="molecule type" value="Genomic_DNA"/>
</dbReference>
<dbReference type="Proteomes" id="UP001311232">
    <property type="component" value="Unassembled WGS sequence"/>
</dbReference>
<comment type="caution">
    <text evidence="2">The sequence shown here is derived from an EMBL/GenBank/DDBJ whole genome shotgun (WGS) entry which is preliminary data.</text>
</comment>
<feature type="compositionally biased region" description="Low complexity" evidence="1">
    <location>
        <begin position="498"/>
        <end position="537"/>
    </location>
</feature>
<feature type="compositionally biased region" description="Basic and acidic residues" evidence="1">
    <location>
        <begin position="7"/>
        <end position="18"/>
    </location>
</feature>
<reference evidence="2 3" key="1">
    <citation type="submission" date="2021-06" db="EMBL/GenBank/DDBJ databases">
        <authorList>
            <person name="Palmer J.M."/>
        </authorList>
    </citation>
    <scope>NUCLEOTIDE SEQUENCE [LARGE SCALE GENOMIC DNA]</scope>
    <source>
        <strain evidence="2 3">MEX-2019</strain>
        <tissue evidence="2">Muscle</tissue>
    </source>
</reference>
<accession>A0AAV9RT86</accession>
<evidence type="ECO:0000313" key="2">
    <source>
        <dbReference type="EMBL" id="KAK5612278.1"/>
    </source>
</evidence>
<feature type="region of interest" description="Disordered" evidence="1">
    <location>
        <begin position="458"/>
        <end position="477"/>
    </location>
</feature>
<feature type="region of interest" description="Disordered" evidence="1">
    <location>
        <begin position="688"/>
        <end position="720"/>
    </location>
</feature>
<feature type="compositionally biased region" description="Basic and acidic residues" evidence="1">
    <location>
        <begin position="584"/>
        <end position="596"/>
    </location>
</feature>
<evidence type="ECO:0000256" key="1">
    <source>
        <dbReference type="SAM" id="MobiDB-lite"/>
    </source>
</evidence>